<keyword evidence="1" id="KW-0378">Hydrolase</keyword>
<dbReference type="Pfam" id="PF13419">
    <property type="entry name" value="HAD_2"/>
    <property type="match status" value="1"/>
</dbReference>
<dbReference type="InterPro" id="IPR023198">
    <property type="entry name" value="PGP-like_dom2"/>
</dbReference>
<dbReference type="InterPro" id="IPR041492">
    <property type="entry name" value="HAD_2"/>
</dbReference>
<dbReference type="GO" id="GO:0005829">
    <property type="term" value="C:cytosol"/>
    <property type="evidence" value="ECO:0007669"/>
    <property type="project" value="TreeGrafter"/>
</dbReference>
<keyword evidence="2" id="KW-1185">Reference proteome</keyword>
<name>A0A9E9LWC8_9BURK</name>
<dbReference type="KEGG" id="ovb:NB640_12690"/>
<dbReference type="InterPro" id="IPR006439">
    <property type="entry name" value="HAD-SF_hydro_IA"/>
</dbReference>
<dbReference type="RefSeq" id="WP_269309057.1">
    <property type="nucleotide sequence ID" value="NZ_CP098242.1"/>
</dbReference>
<dbReference type="EMBL" id="CP098242">
    <property type="protein sequence ID" value="WAW10054.1"/>
    <property type="molecule type" value="Genomic_DNA"/>
</dbReference>
<dbReference type="InterPro" id="IPR023214">
    <property type="entry name" value="HAD_sf"/>
</dbReference>
<dbReference type="InterPro" id="IPR050155">
    <property type="entry name" value="HAD-like_hydrolase_sf"/>
</dbReference>
<evidence type="ECO:0000313" key="1">
    <source>
        <dbReference type="EMBL" id="WAW10054.1"/>
    </source>
</evidence>
<evidence type="ECO:0000313" key="2">
    <source>
        <dbReference type="Proteomes" id="UP001156215"/>
    </source>
</evidence>
<dbReference type="SFLD" id="SFLDG01135">
    <property type="entry name" value="C1.5.6:_HAD__Beta-PGM__Phospha"/>
    <property type="match status" value="1"/>
</dbReference>
<dbReference type="SFLD" id="SFLDS00003">
    <property type="entry name" value="Haloacid_Dehalogenase"/>
    <property type="match status" value="1"/>
</dbReference>
<proteinExistence type="predicted"/>
<dbReference type="AlphaFoldDB" id="A0A9E9LWC8"/>
<dbReference type="Proteomes" id="UP001156215">
    <property type="component" value="Chromosome"/>
</dbReference>
<dbReference type="SUPFAM" id="SSF56784">
    <property type="entry name" value="HAD-like"/>
    <property type="match status" value="1"/>
</dbReference>
<dbReference type="GO" id="GO:0008967">
    <property type="term" value="F:phosphoglycolate phosphatase activity"/>
    <property type="evidence" value="ECO:0007669"/>
    <property type="project" value="TreeGrafter"/>
</dbReference>
<protein>
    <submittedName>
        <fullName evidence="1">HAD-IA family hydrolase</fullName>
    </submittedName>
</protein>
<dbReference type="Gene3D" id="1.10.150.240">
    <property type="entry name" value="Putative phosphatase, domain 2"/>
    <property type="match status" value="1"/>
</dbReference>
<organism evidence="1 2">
    <name type="scientific">Oxalobacter vibrioformis</name>
    <dbReference type="NCBI Taxonomy" id="933080"/>
    <lineage>
        <taxon>Bacteria</taxon>
        <taxon>Pseudomonadati</taxon>
        <taxon>Pseudomonadota</taxon>
        <taxon>Betaproteobacteria</taxon>
        <taxon>Burkholderiales</taxon>
        <taxon>Oxalobacteraceae</taxon>
        <taxon>Oxalobacter</taxon>
    </lineage>
</organism>
<dbReference type="SFLD" id="SFLDG01129">
    <property type="entry name" value="C1.5:_HAD__Beta-PGM__Phosphata"/>
    <property type="match status" value="1"/>
</dbReference>
<dbReference type="NCBIfam" id="TIGR01549">
    <property type="entry name" value="HAD-SF-IA-v1"/>
    <property type="match status" value="1"/>
</dbReference>
<gene>
    <name evidence="1" type="ORF">NB640_12690</name>
</gene>
<dbReference type="InterPro" id="IPR036412">
    <property type="entry name" value="HAD-like_sf"/>
</dbReference>
<dbReference type="Gene3D" id="3.40.50.1000">
    <property type="entry name" value="HAD superfamily/HAD-like"/>
    <property type="match status" value="1"/>
</dbReference>
<dbReference type="PANTHER" id="PTHR43434:SF24">
    <property type="entry name" value="HYDROLASE-RELATED"/>
    <property type="match status" value="1"/>
</dbReference>
<reference evidence="1" key="1">
    <citation type="journal article" date="2022" name="Front. Microbiol.">
        <title>New perspectives on an old grouping: The genomic and phenotypic variability of Oxalobacter formigenes and the implications for calcium oxalate stone prevention.</title>
        <authorList>
            <person name="Chmiel J.A."/>
            <person name="Carr C."/>
            <person name="Stuivenberg G.A."/>
            <person name="Venema R."/>
            <person name="Chanyi R.M."/>
            <person name="Al K.F."/>
            <person name="Giguere D."/>
            <person name="Say H."/>
            <person name="Akouris P.P."/>
            <person name="Dominguez Romero S.A."/>
            <person name="Kwong A."/>
            <person name="Tai V."/>
            <person name="Koval S.F."/>
            <person name="Razvi H."/>
            <person name="Bjazevic J."/>
            <person name="Burton J.P."/>
        </authorList>
    </citation>
    <scope>NUCLEOTIDE SEQUENCE</scope>
    <source>
        <strain evidence="1">WoOx3</strain>
    </source>
</reference>
<dbReference type="PANTHER" id="PTHR43434">
    <property type="entry name" value="PHOSPHOGLYCOLATE PHOSPHATASE"/>
    <property type="match status" value="1"/>
</dbReference>
<sequence>MAKNHFDLIVFDWDGTLMDSTAAIVKSIQAAADALKLPVPDKETAAHVIGLGLYEAMEAVMPGADPAIYPQMADQYRRLYLQFSQEITLFDGVIEMLEDLALSDYLLAVATGKSRRGLDRVLAETGTGRFFQATRTADQTHSKPHPAMLQEITEELGEDMARTVMVGDTTHDLLMAANAGAAGIAVQYGAHPLDELKRLKPLYTAESVISLHDWLKKNA</sequence>
<accession>A0A9E9LWC8</accession>
<dbReference type="GO" id="GO:0006281">
    <property type="term" value="P:DNA repair"/>
    <property type="evidence" value="ECO:0007669"/>
    <property type="project" value="TreeGrafter"/>
</dbReference>